<dbReference type="InterPro" id="IPR003660">
    <property type="entry name" value="HAMP_dom"/>
</dbReference>
<evidence type="ECO:0000256" key="1">
    <source>
        <dbReference type="ARBA" id="ARBA00000085"/>
    </source>
</evidence>
<reference evidence="11 12" key="1">
    <citation type="submission" date="2019-03" db="EMBL/GenBank/DDBJ databases">
        <title>Genomic Encyclopedia of Type Strains, Phase IV (KMG-IV): sequencing the most valuable type-strain genomes for metagenomic binning, comparative biology and taxonomic classification.</title>
        <authorList>
            <person name="Goeker M."/>
        </authorList>
    </citation>
    <scope>NUCLEOTIDE SEQUENCE [LARGE SCALE GENOMIC DNA]</scope>
    <source>
        <strain evidence="11 12">DSM 11170</strain>
    </source>
</reference>
<keyword evidence="7" id="KW-0902">Two-component regulatory system</keyword>
<feature type="domain" description="Histidine kinase" evidence="9">
    <location>
        <begin position="251"/>
        <end position="463"/>
    </location>
</feature>
<evidence type="ECO:0000256" key="7">
    <source>
        <dbReference type="ARBA" id="ARBA00023012"/>
    </source>
</evidence>
<dbReference type="Pfam" id="PF00512">
    <property type="entry name" value="HisKA"/>
    <property type="match status" value="1"/>
</dbReference>
<dbReference type="AlphaFoldDB" id="A0A4V2SWT4"/>
<dbReference type="PROSITE" id="PS50109">
    <property type="entry name" value="HIS_KIN"/>
    <property type="match status" value="1"/>
</dbReference>
<evidence type="ECO:0000256" key="4">
    <source>
        <dbReference type="ARBA" id="ARBA00022553"/>
    </source>
</evidence>
<keyword evidence="8" id="KW-0472">Membrane</keyword>
<feature type="transmembrane region" description="Helical" evidence="8">
    <location>
        <begin position="169"/>
        <end position="189"/>
    </location>
</feature>
<dbReference type="Gene3D" id="6.10.340.10">
    <property type="match status" value="1"/>
</dbReference>
<dbReference type="GO" id="GO:0005886">
    <property type="term" value="C:plasma membrane"/>
    <property type="evidence" value="ECO:0007669"/>
    <property type="project" value="TreeGrafter"/>
</dbReference>
<evidence type="ECO:0000259" key="10">
    <source>
        <dbReference type="PROSITE" id="PS50885"/>
    </source>
</evidence>
<dbReference type="InterPro" id="IPR003661">
    <property type="entry name" value="HisK_dim/P_dom"/>
</dbReference>
<name>A0A4V2SWT4_9FIRM</name>
<accession>A0A4V2SWT4</accession>
<dbReference type="Gene3D" id="3.30.565.10">
    <property type="entry name" value="Histidine kinase-like ATPase, C-terminal domain"/>
    <property type="match status" value="1"/>
</dbReference>
<keyword evidence="6 11" id="KW-0418">Kinase</keyword>
<evidence type="ECO:0000256" key="2">
    <source>
        <dbReference type="ARBA" id="ARBA00004370"/>
    </source>
</evidence>
<feature type="transmembrane region" description="Helical" evidence="8">
    <location>
        <begin position="12"/>
        <end position="32"/>
    </location>
</feature>
<dbReference type="Pfam" id="PF00672">
    <property type="entry name" value="HAMP"/>
    <property type="match status" value="1"/>
</dbReference>
<dbReference type="GO" id="GO:0000155">
    <property type="term" value="F:phosphorelay sensor kinase activity"/>
    <property type="evidence" value="ECO:0007669"/>
    <property type="project" value="InterPro"/>
</dbReference>
<comment type="subcellular location">
    <subcellularLocation>
        <location evidence="2">Membrane</location>
    </subcellularLocation>
</comment>
<dbReference type="InterPro" id="IPR005467">
    <property type="entry name" value="His_kinase_dom"/>
</dbReference>
<dbReference type="FunFam" id="3.30.565.10:FF:000006">
    <property type="entry name" value="Sensor histidine kinase WalK"/>
    <property type="match status" value="1"/>
</dbReference>
<proteinExistence type="predicted"/>
<comment type="catalytic activity">
    <reaction evidence="1">
        <text>ATP + protein L-histidine = ADP + protein N-phospho-L-histidine.</text>
        <dbReference type="EC" id="2.7.13.3"/>
    </reaction>
</comment>
<dbReference type="RefSeq" id="WP_131919683.1">
    <property type="nucleotide sequence ID" value="NZ_JAOQNU010000017.1"/>
</dbReference>
<keyword evidence="5" id="KW-0808">Transferase</keyword>
<dbReference type="GO" id="GO:0004721">
    <property type="term" value="F:phosphoprotein phosphatase activity"/>
    <property type="evidence" value="ECO:0007669"/>
    <property type="project" value="TreeGrafter"/>
</dbReference>
<dbReference type="InterPro" id="IPR050351">
    <property type="entry name" value="BphY/WalK/GraS-like"/>
</dbReference>
<dbReference type="Pfam" id="PF02518">
    <property type="entry name" value="HATPase_c"/>
    <property type="match status" value="1"/>
</dbReference>
<dbReference type="InterPro" id="IPR036890">
    <property type="entry name" value="HATPase_C_sf"/>
</dbReference>
<dbReference type="SUPFAM" id="SSF55781">
    <property type="entry name" value="GAF domain-like"/>
    <property type="match status" value="1"/>
</dbReference>
<dbReference type="InterPro" id="IPR003594">
    <property type="entry name" value="HATPase_dom"/>
</dbReference>
<dbReference type="SUPFAM" id="SSF47384">
    <property type="entry name" value="Homodimeric domain of signal transducing histidine kinase"/>
    <property type="match status" value="1"/>
</dbReference>
<dbReference type="Gene3D" id="1.10.287.130">
    <property type="match status" value="1"/>
</dbReference>
<dbReference type="EMBL" id="SLXT01000018">
    <property type="protein sequence ID" value="TCP63526.1"/>
    <property type="molecule type" value="Genomic_DNA"/>
</dbReference>
<dbReference type="PANTHER" id="PTHR45453">
    <property type="entry name" value="PHOSPHATE REGULON SENSOR PROTEIN PHOR"/>
    <property type="match status" value="1"/>
</dbReference>
<dbReference type="PROSITE" id="PS50885">
    <property type="entry name" value="HAMP"/>
    <property type="match status" value="1"/>
</dbReference>
<dbReference type="PRINTS" id="PR00344">
    <property type="entry name" value="BCTRLSENSOR"/>
</dbReference>
<evidence type="ECO:0000259" key="9">
    <source>
        <dbReference type="PROSITE" id="PS50109"/>
    </source>
</evidence>
<evidence type="ECO:0000313" key="11">
    <source>
        <dbReference type="EMBL" id="TCP63526.1"/>
    </source>
</evidence>
<gene>
    <name evidence="11" type="ORF">EDD73_11869</name>
</gene>
<protein>
    <recommendedName>
        <fullName evidence="3">histidine kinase</fullName>
        <ecNumber evidence="3">2.7.13.3</ecNumber>
    </recommendedName>
</protein>
<organism evidence="11 12">
    <name type="scientific">Heliophilum fasciatum</name>
    <dbReference type="NCBI Taxonomy" id="35700"/>
    <lineage>
        <taxon>Bacteria</taxon>
        <taxon>Bacillati</taxon>
        <taxon>Bacillota</taxon>
        <taxon>Clostridia</taxon>
        <taxon>Eubacteriales</taxon>
        <taxon>Heliobacteriaceae</taxon>
        <taxon>Heliophilum</taxon>
    </lineage>
</organism>
<dbReference type="Proteomes" id="UP000294813">
    <property type="component" value="Unassembled WGS sequence"/>
</dbReference>
<dbReference type="SMART" id="SM00387">
    <property type="entry name" value="HATPase_c"/>
    <property type="match status" value="1"/>
</dbReference>
<dbReference type="PANTHER" id="PTHR45453:SF1">
    <property type="entry name" value="PHOSPHATE REGULON SENSOR PROTEIN PHOR"/>
    <property type="match status" value="1"/>
</dbReference>
<comment type="caution">
    <text evidence="11">The sequence shown here is derived from an EMBL/GenBank/DDBJ whole genome shotgun (WGS) entry which is preliminary data.</text>
</comment>
<feature type="domain" description="HAMP" evidence="10">
    <location>
        <begin position="190"/>
        <end position="243"/>
    </location>
</feature>
<evidence type="ECO:0000256" key="8">
    <source>
        <dbReference type="SAM" id="Phobius"/>
    </source>
</evidence>
<dbReference type="SMART" id="SM00304">
    <property type="entry name" value="HAMP"/>
    <property type="match status" value="1"/>
</dbReference>
<keyword evidence="4" id="KW-0597">Phosphoprotein</keyword>
<dbReference type="EC" id="2.7.13.3" evidence="3"/>
<keyword evidence="12" id="KW-1185">Reference proteome</keyword>
<keyword evidence="8" id="KW-0812">Transmembrane</keyword>
<evidence type="ECO:0000256" key="5">
    <source>
        <dbReference type="ARBA" id="ARBA00022679"/>
    </source>
</evidence>
<evidence type="ECO:0000313" key="12">
    <source>
        <dbReference type="Proteomes" id="UP000294813"/>
    </source>
</evidence>
<sequence length="463" mass="51684">MQMRLRTRLSLAYALLAVFLVVLISVLTNVFLEKQFKEYIVRQQEARNIEIVSMLSRQYDQGENRWNNSTVQNIGVSALEQGLIVKVMNPDGSTVWDAVVHNNGLCTQMIDHMAHNMTSRYPDFEGAYEVQTYPLMQDGVPIGTVDIGYYGPFYFTDNDLAFINTLNQLLAGAGLIALLLALLLGSVTAKRLSRPISKAVEIAKEIGHGHYDSRILDTSNTLEINKLTSTINELAEGLANQEKLRKRLTVDIAHELRTPLTTLQSHMEAMIDGIWQADRSRLESCHEEILRINRMVGDLEKLARYESEDLVLYKEEFDLQELTGYLLKNFEADFRNKNIAVTLQGEQALIVADRDKISQVIVNLLSNAIKYTSAEGAVAITITCEQDQIRLNVRDNGIGIAPKDLPHIFERFYRADRSRTRNTGGAGVGLAIVKAIVTAHGGTVRASSTDEEGTVFTVTLPAP</sequence>
<evidence type="ECO:0000256" key="6">
    <source>
        <dbReference type="ARBA" id="ARBA00022777"/>
    </source>
</evidence>
<dbReference type="GO" id="GO:0016036">
    <property type="term" value="P:cellular response to phosphate starvation"/>
    <property type="evidence" value="ECO:0007669"/>
    <property type="project" value="TreeGrafter"/>
</dbReference>
<dbReference type="SMART" id="SM00388">
    <property type="entry name" value="HisKA"/>
    <property type="match status" value="1"/>
</dbReference>
<dbReference type="CDD" id="cd00082">
    <property type="entry name" value="HisKA"/>
    <property type="match status" value="1"/>
</dbReference>
<dbReference type="CDD" id="cd00075">
    <property type="entry name" value="HATPase"/>
    <property type="match status" value="1"/>
</dbReference>
<dbReference type="InterPro" id="IPR036097">
    <property type="entry name" value="HisK_dim/P_sf"/>
</dbReference>
<dbReference type="OrthoDB" id="9813151at2"/>
<evidence type="ECO:0000256" key="3">
    <source>
        <dbReference type="ARBA" id="ARBA00012438"/>
    </source>
</evidence>
<dbReference type="SUPFAM" id="SSF55874">
    <property type="entry name" value="ATPase domain of HSP90 chaperone/DNA topoisomerase II/histidine kinase"/>
    <property type="match status" value="1"/>
</dbReference>
<dbReference type="InterPro" id="IPR004358">
    <property type="entry name" value="Sig_transdc_His_kin-like_C"/>
</dbReference>
<dbReference type="SUPFAM" id="SSF158472">
    <property type="entry name" value="HAMP domain-like"/>
    <property type="match status" value="1"/>
</dbReference>
<keyword evidence="8" id="KW-1133">Transmembrane helix</keyword>